<keyword evidence="3 6" id="KW-1133">Transmembrane helix</keyword>
<comment type="subcellular location">
    <subcellularLocation>
        <location evidence="1">Membrane</location>
        <topology evidence="1">Multi-pass membrane protein</topology>
    </subcellularLocation>
</comment>
<evidence type="ECO:0000256" key="3">
    <source>
        <dbReference type="ARBA" id="ARBA00022989"/>
    </source>
</evidence>
<proteinExistence type="inferred from homology"/>
<dbReference type="GO" id="GO:0016020">
    <property type="term" value="C:membrane"/>
    <property type="evidence" value="ECO:0007669"/>
    <property type="project" value="UniProtKB-SubCell"/>
</dbReference>
<evidence type="ECO:0000313" key="8">
    <source>
        <dbReference type="EMBL" id="KAK0642033.1"/>
    </source>
</evidence>
<keyword evidence="4 6" id="KW-0472">Membrane</keyword>
<evidence type="ECO:0000313" key="9">
    <source>
        <dbReference type="Proteomes" id="UP001174936"/>
    </source>
</evidence>
<comment type="caution">
    <text evidence="8">The sequence shown here is derived from an EMBL/GenBank/DDBJ whole genome shotgun (WGS) entry which is preliminary data.</text>
</comment>
<evidence type="ECO:0000259" key="7">
    <source>
        <dbReference type="Pfam" id="PF20684"/>
    </source>
</evidence>
<name>A0AA39XXG1_9PEZI</name>
<feature type="transmembrane region" description="Helical" evidence="6">
    <location>
        <begin position="200"/>
        <end position="219"/>
    </location>
</feature>
<feature type="transmembrane region" description="Helical" evidence="6">
    <location>
        <begin position="154"/>
        <end position="178"/>
    </location>
</feature>
<comment type="similarity">
    <text evidence="5">Belongs to the SAT4 family.</text>
</comment>
<keyword evidence="2 6" id="KW-0812">Transmembrane</keyword>
<dbReference type="PANTHER" id="PTHR33048">
    <property type="entry name" value="PTH11-LIKE INTEGRAL MEMBRANE PROTEIN (AFU_ORTHOLOGUE AFUA_5G11245)"/>
    <property type="match status" value="1"/>
</dbReference>
<dbReference type="Pfam" id="PF20684">
    <property type="entry name" value="Fung_rhodopsin"/>
    <property type="match status" value="1"/>
</dbReference>
<dbReference type="InterPro" id="IPR049326">
    <property type="entry name" value="Rhodopsin_dom_fungi"/>
</dbReference>
<dbReference type="EMBL" id="JAULSV010000006">
    <property type="protein sequence ID" value="KAK0642033.1"/>
    <property type="molecule type" value="Genomic_DNA"/>
</dbReference>
<feature type="transmembrane region" description="Helical" evidence="6">
    <location>
        <begin position="267"/>
        <end position="287"/>
    </location>
</feature>
<feature type="transmembrane region" description="Helical" evidence="6">
    <location>
        <begin position="231"/>
        <end position="255"/>
    </location>
</feature>
<keyword evidence="9" id="KW-1185">Reference proteome</keyword>
<dbReference type="PANTHER" id="PTHR33048:SF47">
    <property type="entry name" value="INTEGRAL MEMBRANE PROTEIN-RELATED"/>
    <property type="match status" value="1"/>
</dbReference>
<evidence type="ECO:0000256" key="1">
    <source>
        <dbReference type="ARBA" id="ARBA00004141"/>
    </source>
</evidence>
<feature type="transmembrane region" description="Helical" evidence="6">
    <location>
        <begin position="121"/>
        <end position="142"/>
    </location>
</feature>
<evidence type="ECO:0000256" key="6">
    <source>
        <dbReference type="SAM" id="Phobius"/>
    </source>
</evidence>
<feature type="transmembrane region" description="Helical" evidence="6">
    <location>
        <begin position="41"/>
        <end position="61"/>
    </location>
</feature>
<dbReference type="AlphaFoldDB" id="A0AA39XXG1"/>
<evidence type="ECO:0000256" key="4">
    <source>
        <dbReference type="ARBA" id="ARBA00023136"/>
    </source>
</evidence>
<feature type="domain" description="Rhodopsin" evidence="7">
    <location>
        <begin position="57"/>
        <end position="292"/>
    </location>
</feature>
<dbReference type="InterPro" id="IPR052337">
    <property type="entry name" value="SAT4-like"/>
</dbReference>
<dbReference type="Proteomes" id="UP001174936">
    <property type="component" value="Unassembled WGS sequence"/>
</dbReference>
<sequence length="384" mass="41806">MSSNTTTAGEGGPGFGLGFGPGFEPGSAPDLDTSTLSTNVIVAWSIMMSFAAVTVGLRFYTRRLIIHVLGIEDWLILAAMILAVGACVGFIRQTFSALGHHIWTVAPEAMTKWGMEQWYSFLFYTMSLACTKMSILFLYLRIMPFGLIRIANQVVMAIVMICNIWVFVGFFVNCIPLAKTWDPSVAGSCLPMLSVTLGNSILHVITDFAIFVLPIPILVKLKINYKKKVGLVLVFSLGLFVCLVSMIRLISLTRLDYSDVTYTVSTIAYWGAVEVNLAIICACLTTLKPLLVHLFPRALGTTDVTPYTLGSSMRPKAGAVNVQRTTVVQAEEGSFTRLDDESVKSTNALSPAATYEMESHAKYAATYTVHVAAPSKAHEKLGLS</sequence>
<accession>A0AA39XXG1</accession>
<evidence type="ECO:0000256" key="2">
    <source>
        <dbReference type="ARBA" id="ARBA00022692"/>
    </source>
</evidence>
<evidence type="ECO:0000256" key="5">
    <source>
        <dbReference type="ARBA" id="ARBA00038359"/>
    </source>
</evidence>
<protein>
    <recommendedName>
        <fullName evidence="7">Rhodopsin domain-containing protein</fullName>
    </recommendedName>
</protein>
<organism evidence="8 9">
    <name type="scientific">Cercophora newfieldiana</name>
    <dbReference type="NCBI Taxonomy" id="92897"/>
    <lineage>
        <taxon>Eukaryota</taxon>
        <taxon>Fungi</taxon>
        <taxon>Dikarya</taxon>
        <taxon>Ascomycota</taxon>
        <taxon>Pezizomycotina</taxon>
        <taxon>Sordariomycetes</taxon>
        <taxon>Sordariomycetidae</taxon>
        <taxon>Sordariales</taxon>
        <taxon>Lasiosphaeriaceae</taxon>
        <taxon>Cercophora</taxon>
    </lineage>
</organism>
<gene>
    <name evidence="8" type="ORF">B0T16DRAFT_335240</name>
</gene>
<reference evidence="8" key="1">
    <citation type="submission" date="2023-06" db="EMBL/GenBank/DDBJ databases">
        <title>Genome-scale phylogeny and comparative genomics of the fungal order Sordariales.</title>
        <authorList>
            <consortium name="Lawrence Berkeley National Laboratory"/>
            <person name="Hensen N."/>
            <person name="Bonometti L."/>
            <person name="Westerberg I."/>
            <person name="Brannstrom I.O."/>
            <person name="Guillou S."/>
            <person name="Cros-Aarteil S."/>
            <person name="Calhoun S."/>
            <person name="Haridas S."/>
            <person name="Kuo A."/>
            <person name="Mondo S."/>
            <person name="Pangilinan J."/>
            <person name="Riley R."/>
            <person name="Labutti K."/>
            <person name="Andreopoulos B."/>
            <person name="Lipzen A."/>
            <person name="Chen C."/>
            <person name="Yanf M."/>
            <person name="Daum C."/>
            <person name="Ng V."/>
            <person name="Clum A."/>
            <person name="Steindorff A."/>
            <person name="Ohm R."/>
            <person name="Martin F."/>
            <person name="Silar P."/>
            <person name="Natvig D."/>
            <person name="Lalanne C."/>
            <person name="Gautier V."/>
            <person name="Ament-Velasquez S.L."/>
            <person name="Kruys A."/>
            <person name="Hutchinson M.I."/>
            <person name="Powell A.J."/>
            <person name="Barry K."/>
            <person name="Miller A.N."/>
            <person name="Grigoriev I.V."/>
            <person name="Debuchy R."/>
            <person name="Gladieux P."/>
            <person name="Thoren M.H."/>
            <person name="Johannesson H."/>
        </authorList>
    </citation>
    <scope>NUCLEOTIDE SEQUENCE</scope>
    <source>
        <strain evidence="8">SMH2532-1</strain>
    </source>
</reference>
<feature type="transmembrane region" description="Helical" evidence="6">
    <location>
        <begin position="73"/>
        <end position="91"/>
    </location>
</feature>